<dbReference type="InterPro" id="IPR010106">
    <property type="entry name" value="RpnA"/>
</dbReference>
<gene>
    <name evidence="1" type="ORF">DSM106044_04917</name>
</gene>
<organism evidence="1 2">
    <name type="scientific">Robinsoniella peoriensis</name>
    <dbReference type="NCBI Taxonomy" id="180332"/>
    <lineage>
        <taxon>Bacteria</taxon>
        <taxon>Bacillati</taxon>
        <taxon>Bacillota</taxon>
        <taxon>Clostridia</taxon>
        <taxon>Lachnospirales</taxon>
        <taxon>Lachnospiraceae</taxon>
        <taxon>Robinsoniella</taxon>
    </lineage>
</organism>
<evidence type="ECO:0000313" key="1">
    <source>
        <dbReference type="EMBL" id="TLC98263.1"/>
    </source>
</evidence>
<dbReference type="PANTHER" id="PTHR41317">
    <property type="entry name" value="PD-(D_E)XK NUCLEASE FAMILY TRANSPOSASE"/>
    <property type="match status" value="1"/>
</dbReference>
<dbReference type="Pfam" id="PF12784">
    <property type="entry name" value="PDDEXK_2"/>
    <property type="match status" value="1"/>
</dbReference>
<dbReference type="PANTHER" id="PTHR41317:SF1">
    <property type="entry name" value="PD-(D_E)XK NUCLEASE FAMILY TRANSPOSASE"/>
    <property type="match status" value="1"/>
</dbReference>
<comment type="caution">
    <text evidence="1">The sequence shown here is derived from an EMBL/GenBank/DDBJ whole genome shotgun (WGS) entry which is preliminary data.</text>
</comment>
<sequence>MNNSPKISNSHTEPEKKEPFIMLPTVDFCFKELMYSEKARKGLIAAFLNLDPKEIQETVLLNTILRKESDSQKLGILDVRVMMYDNTQIDLEMQVLPFQCWEERTLFYTCKMYTDQIISGDNYDVLVKCIQISILDFDFLKDTDEWYSCFHLREDTRGSLYSDKLEFHVLELPKLGNREDPENELLQWAKFLNGKREEDFKEMAEKNEYINEAYQILKNISADDAKRIEYESREKAIRDYNHLIYMAKKEGLELGQENGIALGIKQERELCIEFLIRDNLEEGICRERIIEKLLRCFKLDYASAEKYYEKYK</sequence>
<accession>A0A4U8Q279</accession>
<evidence type="ECO:0000313" key="2">
    <source>
        <dbReference type="Proteomes" id="UP000306509"/>
    </source>
</evidence>
<reference evidence="1 2" key="1">
    <citation type="journal article" date="2019" name="Anaerobe">
        <title>Detection of Robinsoniella peoriensis in multiple bone samples of a trauma patient.</title>
        <authorList>
            <person name="Schrottner P."/>
            <person name="Hartwich K."/>
            <person name="Bunk B."/>
            <person name="Schober I."/>
            <person name="Helbig S."/>
            <person name="Rudolph W.W."/>
            <person name="Gunzer F."/>
        </authorList>
    </citation>
    <scope>NUCLEOTIDE SEQUENCE [LARGE SCALE GENOMIC DNA]</scope>
    <source>
        <strain evidence="1 2">DSM 106044</strain>
    </source>
</reference>
<dbReference type="Proteomes" id="UP000306509">
    <property type="component" value="Unassembled WGS sequence"/>
</dbReference>
<dbReference type="EMBL" id="QGQD01000098">
    <property type="protein sequence ID" value="TLC98263.1"/>
    <property type="molecule type" value="Genomic_DNA"/>
</dbReference>
<name>A0A4U8Q279_9FIRM</name>
<dbReference type="STRING" id="180332.GCA_000797495_02286"/>
<dbReference type="AlphaFoldDB" id="A0A4U8Q279"/>
<keyword evidence="2" id="KW-1185">Reference proteome</keyword>
<protein>
    <submittedName>
        <fullName evidence="1">PD-(D/E)XK nuclease family transposase</fullName>
    </submittedName>
</protein>
<proteinExistence type="predicted"/>
<dbReference type="RefSeq" id="WP_243133105.1">
    <property type="nucleotide sequence ID" value="NZ_QGQD01000098.1"/>
</dbReference>
<dbReference type="NCBIfam" id="TIGR01784">
    <property type="entry name" value="T_den_put_tspse"/>
    <property type="match status" value="1"/>
</dbReference>